<sequence>MNPQTTDQTTTPISPPTTPYRQIRAHHDAQHITVYQAYNTNIATAAVAHQCLSASPQFSPSRMTWIKPSWAWMLYRSGYSYKDPGQARILALQMRLEDFFSLLAKGVPAEGDAGLPEVRIQWDPERDVRLKKLGHRSIQIGVPGSLREWWVESIVKIEDVTERARELKRVLEEEGEVSEEELVERGLVPVERAVEVPEELGGGLRMG</sequence>
<dbReference type="Pfam" id="PF14124">
    <property type="entry name" value="DUF4291"/>
    <property type="match status" value="1"/>
</dbReference>
<dbReference type="AlphaFoldDB" id="A0AA40EQI1"/>
<dbReference type="InterPro" id="IPR025633">
    <property type="entry name" value="DUF4291"/>
</dbReference>
<protein>
    <recommendedName>
        <fullName evidence="3">ATP-dependent RNA helicase DHX8</fullName>
    </recommendedName>
</protein>
<evidence type="ECO:0000313" key="2">
    <source>
        <dbReference type="Proteomes" id="UP001172155"/>
    </source>
</evidence>
<dbReference type="PANTHER" id="PTHR38567">
    <property type="entry name" value="DUF4291 DOMAIN-CONTAINING PROTEIN"/>
    <property type="match status" value="1"/>
</dbReference>
<comment type="caution">
    <text evidence="1">The sequence shown here is derived from an EMBL/GenBank/DDBJ whole genome shotgun (WGS) entry which is preliminary data.</text>
</comment>
<gene>
    <name evidence="1" type="ORF">B0T18DRAFT_329844</name>
</gene>
<organism evidence="1 2">
    <name type="scientific">Schizothecium vesticola</name>
    <dbReference type="NCBI Taxonomy" id="314040"/>
    <lineage>
        <taxon>Eukaryota</taxon>
        <taxon>Fungi</taxon>
        <taxon>Dikarya</taxon>
        <taxon>Ascomycota</taxon>
        <taxon>Pezizomycotina</taxon>
        <taxon>Sordariomycetes</taxon>
        <taxon>Sordariomycetidae</taxon>
        <taxon>Sordariales</taxon>
        <taxon>Schizotheciaceae</taxon>
        <taxon>Schizothecium</taxon>
    </lineage>
</organism>
<evidence type="ECO:0008006" key="3">
    <source>
        <dbReference type="Google" id="ProtNLM"/>
    </source>
</evidence>
<reference evidence="1" key="1">
    <citation type="submission" date="2023-06" db="EMBL/GenBank/DDBJ databases">
        <title>Genome-scale phylogeny and comparative genomics of the fungal order Sordariales.</title>
        <authorList>
            <consortium name="Lawrence Berkeley National Laboratory"/>
            <person name="Hensen N."/>
            <person name="Bonometti L."/>
            <person name="Westerberg I."/>
            <person name="Brannstrom I.O."/>
            <person name="Guillou S."/>
            <person name="Cros-Aarteil S."/>
            <person name="Calhoun S."/>
            <person name="Haridas S."/>
            <person name="Kuo A."/>
            <person name="Mondo S."/>
            <person name="Pangilinan J."/>
            <person name="Riley R."/>
            <person name="LaButti K."/>
            <person name="Andreopoulos B."/>
            <person name="Lipzen A."/>
            <person name="Chen C."/>
            <person name="Yanf M."/>
            <person name="Daum C."/>
            <person name="Ng V."/>
            <person name="Clum A."/>
            <person name="Steindorff A."/>
            <person name="Ohm R."/>
            <person name="Martin F."/>
            <person name="Silar P."/>
            <person name="Natvig D."/>
            <person name="Lalanne C."/>
            <person name="Gautier V."/>
            <person name="Ament-velasquez S.L."/>
            <person name="Kruys A."/>
            <person name="Hutchinson M.I."/>
            <person name="Powell A.J."/>
            <person name="Barry K."/>
            <person name="Miller A.N."/>
            <person name="Grigoriev I.V."/>
            <person name="Debuchy R."/>
            <person name="Gladieux P."/>
            <person name="Thoren M.H."/>
            <person name="Johannesson H."/>
        </authorList>
    </citation>
    <scope>NUCLEOTIDE SEQUENCE</scope>
    <source>
        <strain evidence="1">SMH3187-1</strain>
    </source>
</reference>
<accession>A0AA40EQI1</accession>
<dbReference type="EMBL" id="JAUKUD010000005">
    <property type="protein sequence ID" value="KAK0743646.1"/>
    <property type="molecule type" value="Genomic_DNA"/>
</dbReference>
<dbReference type="PANTHER" id="PTHR38567:SF1">
    <property type="entry name" value="DUF4291 DOMAIN-CONTAINING PROTEIN"/>
    <property type="match status" value="1"/>
</dbReference>
<name>A0AA40EQI1_9PEZI</name>
<dbReference type="Proteomes" id="UP001172155">
    <property type="component" value="Unassembled WGS sequence"/>
</dbReference>
<evidence type="ECO:0000313" key="1">
    <source>
        <dbReference type="EMBL" id="KAK0743646.1"/>
    </source>
</evidence>
<proteinExistence type="predicted"/>
<keyword evidence="2" id="KW-1185">Reference proteome</keyword>